<dbReference type="Proteomes" id="UP000728185">
    <property type="component" value="Unassembled WGS sequence"/>
</dbReference>
<comment type="caution">
    <text evidence="1">The sequence shown here is derived from an EMBL/GenBank/DDBJ whole genome shotgun (WGS) entry which is preliminary data.</text>
</comment>
<gene>
    <name evidence="1" type="ORF">FBUS_05558</name>
</gene>
<organism evidence="1 2">
    <name type="scientific">Fasciolopsis buskii</name>
    <dbReference type="NCBI Taxonomy" id="27845"/>
    <lineage>
        <taxon>Eukaryota</taxon>
        <taxon>Metazoa</taxon>
        <taxon>Spiralia</taxon>
        <taxon>Lophotrochozoa</taxon>
        <taxon>Platyhelminthes</taxon>
        <taxon>Trematoda</taxon>
        <taxon>Digenea</taxon>
        <taxon>Plagiorchiida</taxon>
        <taxon>Echinostomata</taxon>
        <taxon>Echinostomatoidea</taxon>
        <taxon>Fasciolidae</taxon>
        <taxon>Fasciolopsis</taxon>
    </lineage>
</organism>
<dbReference type="AlphaFoldDB" id="A0A8E0RNK0"/>
<dbReference type="OrthoDB" id="10563279at2759"/>
<accession>A0A8E0RNK0</accession>
<protein>
    <submittedName>
        <fullName evidence="1">Uncharacterized protein</fullName>
    </submittedName>
</protein>
<reference evidence="1" key="1">
    <citation type="submission" date="2019-05" db="EMBL/GenBank/DDBJ databases">
        <title>Annotation for the trematode Fasciolopsis buski.</title>
        <authorList>
            <person name="Choi Y.-J."/>
        </authorList>
    </citation>
    <scope>NUCLEOTIDE SEQUENCE</scope>
    <source>
        <strain evidence="1">HT</strain>
        <tissue evidence="1">Whole worm</tissue>
    </source>
</reference>
<evidence type="ECO:0000313" key="1">
    <source>
        <dbReference type="EMBL" id="KAA0188796.1"/>
    </source>
</evidence>
<dbReference type="EMBL" id="LUCM01008196">
    <property type="protein sequence ID" value="KAA0188796.1"/>
    <property type="molecule type" value="Genomic_DNA"/>
</dbReference>
<keyword evidence="2" id="KW-1185">Reference proteome</keyword>
<proteinExistence type="predicted"/>
<evidence type="ECO:0000313" key="2">
    <source>
        <dbReference type="Proteomes" id="UP000728185"/>
    </source>
</evidence>
<name>A0A8E0RNK0_9TREM</name>
<sequence>MPNLMETWTKDSCAYEPMTTDDQGDVALSPDELGIRLGRDHKKERFLTPHQLTYRTRSYILPTTPEHASIPQVSETRWKEEQEAGRIRREECVDKSFCSPSSGESSGQLMYDNAETESFISEHMENEPLPLTFTQAVDALNSMRLEEDRLPLPFRYHAGAKSAESLYDGDDALIDDPELNFRYEKVCEAEIHEQNVLLKLMRMEQRSWEGRIENALQYRNEIFVANLESPYRSSHAQRALPAANLPNRLQRKYSSLARHSAWPAQRMPPPEFAHWNYANRRFLTGYAQYVSGSMDSIDDLNRSPLFTPEEMEKSSVQLRSMVHHHHMHNPYGMQRTESEPEELPLTLNIESEREPLDTFH</sequence>